<reference evidence="3 4" key="1">
    <citation type="submission" date="2020-07" db="EMBL/GenBank/DDBJ databases">
        <title>Comparative genomics of pyrophilous fungi reveals a link between fire events and developmental genes.</title>
        <authorList>
            <consortium name="DOE Joint Genome Institute"/>
            <person name="Steindorff A.S."/>
            <person name="Carver A."/>
            <person name="Calhoun S."/>
            <person name="Stillman K."/>
            <person name="Liu H."/>
            <person name="Lipzen A."/>
            <person name="Pangilinan J."/>
            <person name="Labutti K."/>
            <person name="Bruns T.D."/>
            <person name="Grigoriev I.V."/>
        </authorList>
    </citation>
    <scope>NUCLEOTIDE SEQUENCE [LARGE SCALE GENOMIC DNA]</scope>
    <source>
        <strain evidence="3 4">CBS 144469</strain>
    </source>
</reference>
<evidence type="ECO:0000313" key="3">
    <source>
        <dbReference type="EMBL" id="KAF6750025.1"/>
    </source>
</evidence>
<dbReference type="AlphaFoldDB" id="A0A8H6HP01"/>
<feature type="compositionally biased region" description="Low complexity" evidence="2">
    <location>
        <begin position="23"/>
        <end position="33"/>
    </location>
</feature>
<accession>A0A8H6HP01</accession>
<protein>
    <submittedName>
        <fullName evidence="3">Uncharacterized protein</fullName>
    </submittedName>
</protein>
<sequence length="197" mass="22610">MAAQCERDADGDIKMLSEHEVTSSETETSETSVFECDISTEDEESLEETMKSIRLRKAAQKLAQSNPLLLSRAKRTSHLWECMTERFRKGEDEYADYFDEVKRCNEVLEDARADLEKANRRMKDAQATLEEAEKKRIHCNRVLEGVDQRREDLRRRMVISVAKCGEATMQMSAVVVGLEYTSLDQFDAQNAQNIVAF</sequence>
<evidence type="ECO:0000256" key="2">
    <source>
        <dbReference type="SAM" id="MobiDB-lite"/>
    </source>
</evidence>
<feature type="compositionally biased region" description="Basic and acidic residues" evidence="2">
    <location>
        <begin position="1"/>
        <end position="22"/>
    </location>
</feature>
<evidence type="ECO:0000256" key="1">
    <source>
        <dbReference type="SAM" id="Coils"/>
    </source>
</evidence>
<evidence type="ECO:0000313" key="4">
    <source>
        <dbReference type="Proteomes" id="UP000521943"/>
    </source>
</evidence>
<comment type="caution">
    <text evidence="3">The sequence shown here is derived from an EMBL/GenBank/DDBJ whole genome shotgun (WGS) entry which is preliminary data.</text>
</comment>
<proteinExistence type="predicted"/>
<keyword evidence="4" id="KW-1185">Reference proteome</keyword>
<keyword evidence="1" id="KW-0175">Coiled coil</keyword>
<organism evidence="3 4">
    <name type="scientific">Ephemerocybe angulata</name>
    <dbReference type="NCBI Taxonomy" id="980116"/>
    <lineage>
        <taxon>Eukaryota</taxon>
        <taxon>Fungi</taxon>
        <taxon>Dikarya</taxon>
        <taxon>Basidiomycota</taxon>
        <taxon>Agaricomycotina</taxon>
        <taxon>Agaricomycetes</taxon>
        <taxon>Agaricomycetidae</taxon>
        <taxon>Agaricales</taxon>
        <taxon>Agaricineae</taxon>
        <taxon>Psathyrellaceae</taxon>
        <taxon>Ephemerocybe</taxon>
    </lineage>
</organism>
<gene>
    <name evidence="3" type="ORF">DFP72DRAFT_851998</name>
</gene>
<feature type="region of interest" description="Disordered" evidence="2">
    <location>
        <begin position="1"/>
        <end position="33"/>
    </location>
</feature>
<dbReference type="Proteomes" id="UP000521943">
    <property type="component" value="Unassembled WGS sequence"/>
</dbReference>
<name>A0A8H6HP01_9AGAR</name>
<feature type="coiled-coil region" evidence="1">
    <location>
        <begin position="101"/>
        <end position="142"/>
    </location>
</feature>
<dbReference type="EMBL" id="JACGCI010000059">
    <property type="protein sequence ID" value="KAF6750025.1"/>
    <property type="molecule type" value="Genomic_DNA"/>
</dbReference>